<feature type="chain" id="PRO_5023041780" description="Lipoprotein" evidence="2">
    <location>
        <begin position="21"/>
        <end position="107"/>
    </location>
</feature>
<dbReference type="Proteomes" id="UP000316714">
    <property type="component" value="Unassembled WGS sequence"/>
</dbReference>
<evidence type="ECO:0008006" key="5">
    <source>
        <dbReference type="Google" id="ProtNLM"/>
    </source>
</evidence>
<feature type="region of interest" description="Disordered" evidence="1">
    <location>
        <begin position="84"/>
        <end position="107"/>
    </location>
</feature>
<reference evidence="3 4" key="1">
    <citation type="submission" date="2019-02" db="EMBL/GenBank/DDBJ databases">
        <title>Deep-cultivation of Planctomycetes and their phenomic and genomic characterization uncovers novel biology.</title>
        <authorList>
            <person name="Wiegand S."/>
            <person name="Jogler M."/>
            <person name="Boedeker C."/>
            <person name="Pinto D."/>
            <person name="Vollmers J."/>
            <person name="Rivas-Marin E."/>
            <person name="Kohn T."/>
            <person name="Peeters S.H."/>
            <person name="Heuer A."/>
            <person name="Rast P."/>
            <person name="Oberbeckmann S."/>
            <person name="Bunk B."/>
            <person name="Jeske O."/>
            <person name="Meyerdierks A."/>
            <person name="Storesund J.E."/>
            <person name="Kallscheuer N."/>
            <person name="Luecker S."/>
            <person name="Lage O.M."/>
            <person name="Pohl T."/>
            <person name="Merkel B.J."/>
            <person name="Hornburger P."/>
            <person name="Mueller R.-W."/>
            <person name="Bruemmer F."/>
            <person name="Labrenz M."/>
            <person name="Spormann A.M."/>
            <person name="Op Den Camp H."/>
            <person name="Overmann J."/>
            <person name="Amann R."/>
            <person name="Jetten M.S.M."/>
            <person name="Mascher T."/>
            <person name="Medema M.H."/>
            <person name="Devos D.P."/>
            <person name="Kaster A.-K."/>
            <person name="Ovreas L."/>
            <person name="Rohde M."/>
            <person name="Galperin M.Y."/>
            <person name="Jogler C."/>
        </authorList>
    </citation>
    <scope>NUCLEOTIDE SEQUENCE [LARGE SCALE GENOMIC DNA]</scope>
    <source>
        <strain evidence="3 4">KOR34</strain>
    </source>
</reference>
<evidence type="ECO:0000313" key="4">
    <source>
        <dbReference type="Proteomes" id="UP000316714"/>
    </source>
</evidence>
<accession>A0A5C5VG68</accession>
<sequence length="107" mass="11537" precursor="true">MKPRTTYACLALALTLAVGCGGYGEVSPVAYDYAMALYSLSNQKAADRVPAVAEQVEASHQAGDLSDREARWLQGILSDAESGDWKSAAKQARRMMEDQVKRGAANR</sequence>
<dbReference type="AlphaFoldDB" id="A0A5C5VG68"/>
<evidence type="ECO:0000256" key="2">
    <source>
        <dbReference type="SAM" id="SignalP"/>
    </source>
</evidence>
<evidence type="ECO:0000256" key="1">
    <source>
        <dbReference type="SAM" id="MobiDB-lite"/>
    </source>
</evidence>
<evidence type="ECO:0000313" key="3">
    <source>
        <dbReference type="EMBL" id="TWT36937.1"/>
    </source>
</evidence>
<dbReference type="EMBL" id="SIHJ01000001">
    <property type="protein sequence ID" value="TWT36937.1"/>
    <property type="molecule type" value="Genomic_DNA"/>
</dbReference>
<dbReference type="OrthoDB" id="288412at2"/>
<name>A0A5C5VG68_9BACT</name>
<dbReference type="PROSITE" id="PS51257">
    <property type="entry name" value="PROKAR_LIPOPROTEIN"/>
    <property type="match status" value="1"/>
</dbReference>
<keyword evidence="4" id="KW-1185">Reference proteome</keyword>
<organism evidence="3 4">
    <name type="scientific">Posidoniimonas corsicana</name>
    <dbReference type="NCBI Taxonomy" id="1938618"/>
    <lineage>
        <taxon>Bacteria</taxon>
        <taxon>Pseudomonadati</taxon>
        <taxon>Planctomycetota</taxon>
        <taxon>Planctomycetia</taxon>
        <taxon>Pirellulales</taxon>
        <taxon>Lacipirellulaceae</taxon>
        <taxon>Posidoniimonas</taxon>
    </lineage>
</organism>
<protein>
    <recommendedName>
        <fullName evidence="5">Lipoprotein</fullName>
    </recommendedName>
</protein>
<feature type="signal peptide" evidence="2">
    <location>
        <begin position="1"/>
        <end position="20"/>
    </location>
</feature>
<proteinExistence type="predicted"/>
<comment type="caution">
    <text evidence="3">The sequence shown here is derived from an EMBL/GenBank/DDBJ whole genome shotgun (WGS) entry which is preliminary data.</text>
</comment>
<gene>
    <name evidence="3" type="ORF">KOR34_18820</name>
</gene>
<keyword evidence="2" id="KW-0732">Signal</keyword>
<dbReference type="RefSeq" id="WP_146564263.1">
    <property type="nucleotide sequence ID" value="NZ_SIHJ01000001.1"/>
</dbReference>